<evidence type="ECO:0000256" key="2">
    <source>
        <dbReference type="SAM" id="MobiDB-lite"/>
    </source>
</evidence>
<evidence type="ECO:0000259" key="4">
    <source>
        <dbReference type="PROSITE" id="PS50245"/>
    </source>
</evidence>
<dbReference type="GO" id="GO:0000743">
    <property type="term" value="P:nuclear migration involved in conjugation with cellular fusion"/>
    <property type="evidence" value="ECO:0007669"/>
    <property type="project" value="EnsemblFungi"/>
</dbReference>
<dbReference type="VEuPathDB" id="FungiDB:GWK60_B00759"/>
<comment type="caution">
    <text evidence="5">The sequence shown here is derived from an EMBL/GenBank/DDBJ whole genome shotgun (WGS) entry which is preliminary data.</text>
</comment>
<dbReference type="Gene3D" id="2.30.30.190">
    <property type="entry name" value="CAP Gly-rich-like domain"/>
    <property type="match status" value="1"/>
</dbReference>
<sequence length="438" mass="50382">MSAYSDKIGCYIQIPNLGRGQLKYVGPVESKPGVFAGVDLLANIGKNDGSFQGRRYFQAEYSQSGLFIQLQKIEHLLENATTESRRESLGNTTFNLDKYNAHEDDNLMSDGVHMSENRVSSNGSTIIRKPLEQNEVHSPTPIRSFRITSRNNNRTPTQGERMDIDSRASDSQTESIIKDYELRIEKQEREILQYRKLLEDQRIVLEEIQPTIDEYENNERRLRSRVQELETELDKQREKFKSQKEFFEAEHEQLLAVVSQLQVAIEENEQKAISRKESLREDTTEITKTIQDLTDEHERARAKWEKEKMQLKMHNDSLSQEYQSLNKELMNMQGQKSNPPTDELNSELTELRTRVRTLESQLQEKSSADTNIQSGAQASQSPSQPESSGSSSSLPVYKPPVKVDPAAGRELWCYLCEKPGHRTTDCPHELKSTNDEFF</sequence>
<dbReference type="VEuPathDB" id="FungiDB:B1J91_B00924g"/>
<dbReference type="PhylomeDB" id="A0A0W0CMG2"/>
<feature type="domain" description="CAP-Gly" evidence="4">
    <location>
        <begin position="26"/>
        <end position="69"/>
    </location>
</feature>
<accession>A0A0W0CMG2</accession>
<dbReference type="GO" id="GO:0005876">
    <property type="term" value="C:spindle microtubule"/>
    <property type="evidence" value="ECO:0007669"/>
    <property type="project" value="EnsemblFungi"/>
</dbReference>
<dbReference type="VEuPathDB" id="FungiDB:GVI51_B00781"/>
<dbReference type="GO" id="GO:0005938">
    <property type="term" value="C:cell cortex"/>
    <property type="evidence" value="ECO:0007669"/>
    <property type="project" value="EnsemblFungi"/>
</dbReference>
<dbReference type="GO" id="GO:1902440">
    <property type="term" value="P:protein localization to mitotic spindle pole body"/>
    <property type="evidence" value="ECO:0007669"/>
    <property type="project" value="EnsemblFungi"/>
</dbReference>
<dbReference type="GO" id="GO:0003676">
    <property type="term" value="F:nucleic acid binding"/>
    <property type="evidence" value="ECO:0007669"/>
    <property type="project" value="InterPro"/>
</dbReference>
<dbReference type="OMA" id="YQKKIGC"/>
<dbReference type="GO" id="GO:0005816">
    <property type="term" value="C:spindle pole body"/>
    <property type="evidence" value="ECO:0007669"/>
    <property type="project" value="EnsemblFungi"/>
</dbReference>
<dbReference type="GO" id="GO:0008017">
    <property type="term" value="F:microtubule binding"/>
    <property type="evidence" value="ECO:0007669"/>
    <property type="project" value="EnsemblFungi"/>
</dbReference>
<dbReference type="VEuPathDB" id="FungiDB:CAGL0B00924g"/>
<dbReference type="SUPFAM" id="SSF74924">
    <property type="entry name" value="Cap-Gly domain"/>
    <property type="match status" value="1"/>
</dbReference>
<evidence type="ECO:0000259" key="3">
    <source>
        <dbReference type="PROSITE" id="PS50158"/>
    </source>
</evidence>
<dbReference type="GO" id="GO:0008270">
    <property type="term" value="F:zinc ion binding"/>
    <property type="evidence" value="ECO:0007669"/>
    <property type="project" value="UniProtKB-KW"/>
</dbReference>
<dbReference type="GO" id="GO:0000022">
    <property type="term" value="P:mitotic spindle elongation"/>
    <property type="evidence" value="ECO:0007669"/>
    <property type="project" value="EnsemblFungi"/>
</dbReference>
<reference evidence="5 6" key="1">
    <citation type="submission" date="2015-10" db="EMBL/GenBank/DDBJ databases">
        <title>Draft genomes sequences of Candida glabrata isolates 1A, 1B, 2A, 2B, 3A and 3B.</title>
        <authorList>
            <person name="Haavelsrud O.E."/>
            <person name="Gaustad P."/>
        </authorList>
    </citation>
    <scope>NUCLEOTIDE SEQUENCE [LARGE SCALE GENOMIC DNA]</scope>
    <source>
        <strain evidence="5">910700640</strain>
    </source>
</reference>
<dbReference type="EMBL" id="LLZZ01000008">
    <property type="protein sequence ID" value="KTB13571.1"/>
    <property type="molecule type" value="Genomic_DNA"/>
</dbReference>
<dbReference type="GO" id="GO:0019894">
    <property type="term" value="F:kinesin binding"/>
    <property type="evidence" value="ECO:0007669"/>
    <property type="project" value="EnsemblFungi"/>
</dbReference>
<feature type="compositionally biased region" description="Low complexity" evidence="2">
    <location>
        <begin position="373"/>
        <end position="393"/>
    </location>
</feature>
<dbReference type="GO" id="GO:0035371">
    <property type="term" value="C:microtubule plus-end"/>
    <property type="evidence" value="ECO:0007669"/>
    <property type="project" value="EnsemblFungi"/>
</dbReference>
<keyword evidence="1" id="KW-0479">Metal-binding</keyword>
<feature type="region of interest" description="Disordered" evidence="2">
    <location>
        <begin position="359"/>
        <end position="401"/>
    </location>
</feature>
<proteinExistence type="predicted"/>
<feature type="compositionally biased region" description="Polar residues" evidence="2">
    <location>
        <begin position="146"/>
        <end position="158"/>
    </location>
</feature>
<dbReference type="PROSITE" id="PS50245">
    <property type="entry name" value="CAP_GLY_2"/>
    <property type="match status" value="1"/>
</dbReference>
<evidence type="ECO:0000313" key="6">
    <source>
        <dbReference type="Proteomes" id="UP000054886"/>
    </source>
</evidence>
<dbReference type="AlphaFoldDB" id="A0A0W0CMG2"/>
<dbReference type="Proteomes" id="UP000054886">
    <property type="component" value="Unassembled WGS sequence"/>
</dbReference>
<protein>
    <submittedName>
        <fullName evidence="5">Nuclear fusion protein BIK1</fullName>
    </submittedName>
</protein>
<dbReference type="SUPFAM" id="SSF57756">
    <property type="entry name" value="Retrovirus zinc finger-like domains"/>
    <property type="match status" value="1"/>
</dbReference>
<evidence type="ECO:0000256" key="1">
    <source>
        <dbReference type="PROSITE-ProRule" id="PRU00047"/>
    </source>
</evidence>
<feature type="compositionally biased region" description="Polar residues" evidence="2">
    <location>
        <begin position="359"/>
        <end position="372"/>
    </location>
</feature>
<dbReference type="InterPro" id="IPR036875">
    <property type="entry name" value="Znf_CCHC_sf"/>
</dbReference>
<keyword evidence="1" id="KW-0862">Zinc</keyword>
<dbReference type="GO" id="GO:0043332">
    <property type="term" value="C:mating projection tip"/>
    <property type="evidence" value="ECO:0007669"/>
    <property type="project" value="EnsemblFungi"/>
</dbReference>
<dbReference type="OrthoDB" id="2130750at2759"/>
<feature type="domain" description="CCHC-type" evidence="3">
    <location>
        <begin position="413"/>
        <end position="427"/>
    </location>
</feature>
<dbReference type="GO" id="GO:0007020">
    <property type="term" value="P:microtubule nucleation"/>
    <property type="evidence" value="ECO:0007669"/>
    <property type="project" value="EnsemblFungi"/>
</dbReference>
<feature type="region of interest" description="Disordered" evidence="2">
    <location>
        <begin position="135"/>
        <end position="172"/>
    </location>
</feature>
<dbReference type="GO" id="GO:0000776">
    <property type="term" value="C:kinetochore"/>
    <property type="evidence" value="ECO:0007669"/>
    <property type="project" value="EnsemblFungi"/>
</dbReference>
<name>A0A0W0CMG2_CANGB</name>
<dbReference type="PROSITE" id="PS50158">
    <property type="entry name" value="ZF_CCHC"/>
    <property type="match status" value="1"/>
</dbReference>
<dbReference type="PROSITE" id="PS00845">
    <property type="entry name" value="CAP_GLY_1"/>
    <property type="match status" value="1"/>
</dbReference>
<dbReference type="GO" id="GO:0000742">
    <property type="term" value="P:karyogamy involved in conjugation with cellular fusion"/>
    <property type="evidence" value="ECO:0007669"/>
    <property type="project" value="EnsemblFungi"/>
</dbReference>
<dbReference type="InterPro" id="IPR001878">
    <property type="entry name" value="Znf_CCHC"/>
</dbReference>
<dbReference type="InterPro" id="IPR036859">
    <property type="entry name" value="CAP-Gly_dom_sf"/>
</dbReference>
<evidence type="ECO:0000313" key="5">
    <source>
        <dbReference type="EMBL" id="KTB13571.1"/>
    </source>
</evidence>
<dbReference type="Pfam" id="PF01302">
    <property type="entry name" value="CAP_GLY"/>
    <property type="match status" value="1"/>
</dbReference>
<gene>
    <name evidence="5" type="ORF">AO440_000161</name>
</gene>
<organism evidence="5 6">
    <name type="scientific">Candida glabrata</name>
    <name type="common">Yeast</name>
    <name type="synonym">Torulopsis glabrata</name>
    <dbReference type="NCBI Taxonomy" id="5478"/>
    <lineage>
        <taxon>Eukaryota</taxon>
        <taxon>Fungi</taxon>
        <taxon>Dikarya</taxon>
        <taxon>Ascomycota</taxon>
        <taxon>Saccharomycotina</taxon>
        <taxon>Saccharomycetes</taxon>
        <taxon>Saccharomycetales</taxon>
        <taxon>Saccharomycetaceae</taxon>
        <taxon>Nakaseomyces</taxon>
    </lineage>
</organism>
<dbReference type="GO" id="GO:0031115">
    <property type="term" value="P:negative regulation of microtubule polymerization"/>
    <property type="evidence" value="ECO:0007669"/>
    <property type="project" value="EnsemblFungi"/>
</dbReference>
<dbReference type="GO" id="GO:0030543">
    <property type="term" value="P:2-micrometer plasmid partitioning"/>
    <property type="evidence" value="ECO:0007669"/>
    <property type="project" value="EnsemblFungi"/>
</dbReference>
<dbReference type="SMART" id="SM01052">
    <property type="entry name" value="CAP_GLY"/>
    <property type="match status" value="1"/>
</dbReference>
<keyword evidence="1" id="KW-0863">Zinc-finger</keyword>
<dbReference type="InterPro" id="IPR000938">
    <property type="entry name" value="CAP-Gly_domain"/>
</dbReference>